<dbReference type="Proteomes" id="UP001300692">
    <property type="component" value="Unassembled WGS sequence"/>
</dbReference>
<dbReference type="InterPro" id="IPR008928">
    <property type="entry name" value="6-hairpin_glycosidase_sf"/>
</dbReference>
<keyword evidence="1 4" id="KW-0378">Hydrolase</keyword>
<dbReference type="PANTHER" id="PTHR36845">
    <property type="entry name" value="HYDROLASE, PUTATIVE (AFU_ORTHOLOGUE AFUA_7G05090)-RELATED"/>
    <property type="match status" value="1"/>
</dbReference>
<dbReference type="SUPFAM" id="SSF48208">
    <property type="entry name" value="Six-hairpin glycosidases"/>
    <property type="match status" value="1"/>
</dbReference>
<dbReference type="EMBL" id="JAOYOD010000001">
    <property type="protein sequence ID" value="MCV9386834.1"/>
    <property type="molecule type" value="Genomic_DNA"/>
</dbReference>
<dbReference type="InterPro" id="IPR012341">
    <property type="entry name" value="6hp_glycosidase-like_sf"/>
</dbReference>
<reference evidence="4 5" key="1">
    <citation type="submission" date="2022-10" db="EMBL/GenBank/DDBJ databases">
        <title>Comparative genomics and taxonomic characterization of three novel marine species of genus Reichenbachiella exhibiting antioxidant and polysaccharide degradation activities.</title>
        <authorList>
            <person name="Muhammad N."/>
            <person name="Lee Y.-J."/>
            <person name="Ko J."/>
            <person name="Kim S.-G."/>
        </authorList>
    </citation>
    <scope>NUCLEOTIDE SEQUENCE [LARGE SCALE GENOMIC DNA]</scope>
    <source>
        <strain evidence="4 5">ABR2-5</strain>
    </source>
</reference>
<dbReference type="PANTHER" id="PTHR36845:SF1">
    <property type="entry name" value="HYDROLASE, PUTATIVE (AFU_ORTHOLOGUE AFUA_7G05090)-RELATED"/>
    <property type="match status" value="1"/>
</dbReference>
<accession>A0ABT3CT80</accession>
<comment type="similarity">
    <text evidence="2">Belongs to the glycosyl hydrolase 88 family.</text>
</comment>
<evidence type="ECO:0000256" key="1">
    <source>
        <dbReference type="ARBA" id="ARBA00022801"/>
    </source>
</evidence>
<evidence type="ECO:0000256" key="3">
    <source>
        <dbReference type="SAM" id="SignalP"/>
    </source>
</evidence>
<protein>
    <submittedName>
        <fullName evidence="4">Glycoside hydrolase family 88 protein</fullName>
    </submittedName>
</protein>
<evidence type="ECO:0000313" key="5">
    <source>
        <dbReference type="Proteomes" id="UP001300692"/>
    </source>
</evidence>
<organism evidence="4 5">
    <name type="scientific">Reichenbachiella ulvae</name>
    <dbReference type="NCBI Taxonomy" id="2980104"/>
    <lineage>
        <taxon>Bacteria</taxon>
        <taxon>Pseudomonadati</taxon>
        <taxon>Bacteroidota</taxon>
        <taxon>Cytophagia</taxon>
        <taxon>Cytophagales</taxon>
        <taxon>Reichenbachiellaceae</taxon>
        <taxon>Reichenbachiella</taxon>
    </lineage>
</organism>
<keyword evidence="3" id="KW-0732">Signal</keyword>
<evidence type="ECO:0000256" key="2">
    <source>
        <dbReference type="ARBA" id="ARBA00038358"/>
    </source>
</evidence>
<evidence type="ECO:0000313" key="4">
    <source>
        <dbReference type="EMBL" id="MCV9386834.1"/>
    </source>
</evidence>
<proteinExistence type="inferred from homology"/>
<dbReference type="InterPro" id="IPR010905">
    <property type="entry name" value="Glyco_hydro_88"/>
</dbReference>
<dbReference type="InterPro" id="IPR052369">
    <property type="entry name" value="UG_Glycosaminoglycan_Hydrolase"/>
</dbReference>
<dbReference type="Pfam" id="PF07470">
    <property type="entry name" value="Glyco_hydro_88"/>
    <property type="match status" value="1"/>
</dbReference>
<gene>
    <name evidence="4" type="ORF">N7U62_09185</name>
</gene>
<sequence>MNLYMKRLAIFFAMVVLAACSSKKEEAPVSDVEEAPTVLLEKNIPIAIEHYKNMMETLEGEEFPKTYVDGEFKTSNSGWWCSGFYPGTLLYLFQESGDSTLLTEAERMLKLLEIEQYNKYTHDLGFMMYCSFGNALKIAPKEEYKRILVNSAESLSSRFSEEVGAIKSWDSLPEDYLVIIDNMMNLELLFWATRETGDSTFYDIAVTHANTTLENHFREDNSSYHVVNYDPNGGGIQEKKTAQGLSDSSAWARGQAWGLYGFTVMFRETRDSVYLDQADKIAQFFVNHPNLPKDKIPLWDFDAKADEERDASAAAIAASGLLELDEYHPDRGYAKIAKEMLAVLSGYYTAEVGTNGNFLIMHNVGHKPENSEVDVPLTYADYYFIEGLIRLSNK</sequence>
<name>A0ABT3CT80_9BACT</name>
<keyword evidence="5" id="KW-1185">Reference proteome</keyword>
<feature type="signal peptide" evidence="3">
    <location>
        <begin position="1"/>
        <end position="18"/>
    </location>
</feature>
<dbReference type="RefSeq" id="WP_264137667.1">
    <property type="nucleotide sequence ID" value="NZ_JAOYOD010000001.1"/>
</dbReference>
<dbReference type="Gene3D" id="1.50.10.10">
    <property type="match status" value="1"/>
</dbReference>
<dbReference type="GO" id="GO:0016787">
    <property type="term" value="F:hydrolase activity"/>
    <property type="evidence" value="ECO:0007669"/>
    <property type="project" value="UniProtKB-KW"/>
</dbReference>
<comment type="caution">
    <text evidence="4">The sequence shown here is derived from an EMBL/GenBank/DDBJ whole genome shotgun (WGS) entry which is preliminary data.</text>
</comment>
<feature type="chain" id="PRO_5046508281" evidence="3">
    <location>
        <begin position="19"/>
        <end position="394"/>
    </location>
</feature>
<dbReference type="PROSITE" id="PS51257">
    <property type="entry name" value="PROKAR_LIPOPROTEIN"/>
    <property type="match status" value="1"/>
</dbReference>